<name>A0A1J5QI14_9ZZZZ</name>
<keyword evidence="5" id="KW-0408">Iron</keyword>
<dbReference type="GO" id="GO:0051539">
    <property type="term" value="F:4 iron, 4 sulfur cluster binding"/>
    <property type="evidence" value="ECO:0007669"/>
    <property type="project" value="UniProtKB-KW"/>
</dbReference>
<dbReference type="SFLD" id="SFLDG01067">
    <property type="entry name" value="SPASM/twitch_domain_containing"/>
    <property type="match status" value="1"/>
</dbReference>
<evidence type="ECO:0000256" key="7">
    <source>
        <dbReference type="SAM" id="MobiDB-lite"/>
    </source>
</evidence>
<feature type="region of interest" description="Disordered" evidence="7">
    <location>
        <begin position="1"/>
        <end position="35"/>
    </location>
</feature>
<dbReference type="InterPro" id="IPR050377">
    <property type="entry name" value="Radical_SAM_PqqE_MftC-like"/>
</dbReference>
<dbReference type="EMBL" id="MLJW01000734">
    <property type="protein sequence ID" value="OIQ83112.1"/>
    <property type="molecule type" value="Genomic_DNA"/>
</dbReference>
<gene>
    <name evidence="9" type="primary">albA_5</name>
    <name evidence="9" type="ORF">GALL_350880</name>
</gene>
<dbReference type="PANTHER" id="PTHR11228:SF34">
    <property type="entry name" value="TUNGSTEN-CONTAINING ALDEHYDE FERREDOXIN OXIDOREDUCTASE COFACTOR MODIFYING PROTEIN"/>
    <property type="match status" value="1"/>
</dbReference>
<evidence type="ECO:0000256" key="2">
    <source>
        <dbReference type="ARBA" id="ARBA00022485"/>
    </source>
</evidence>
<dbReference type="InterPro" id="IPR023885">
    <property type="entry name" value="4Fe4S-binding_SPASM_dom"/>
</dbReference>
<dbReference type="PANTHER" id="PTHR11228">
    <property type="entry name" value="RADICAL SAM DOMAIN PROTEIN"/>
    <property type="match status" value="1"/>
</dbReference>
<dbReference type="SFLD" id="SFLDS00029">
    <property type="entry name" value="Radical_SAM"/>
    <property type="match status" value="1"/>
</dbReference>
<dbReference type="SFLD" id="SFLDG01386">
    <property type="entry name" value="main_SPASM_domain-containing"/>
    <property type="match status" value="1"/>
</dbReference>
<evidence type="ECO:0000256" key="3">
    <source>
        <dbReference type="ARBA" id="ARBA00022691"/>
    </source>
</evidence>
<dbReference type="InterPro" id="IPR007197">
    <property type="entry name" value="rSAM"/>
</dbReference>
<evidence type="ECO:0000259" key="8">
    <source>
        <dbReference type="PROSITE" id="PS51918"/>
    </source>
</evidence>
<dbReference type="PROSITE" id="PS51918">
    <property type="entry name" value="RADICAL_SAM"/>
    <property type="match status" value="1"/>
</dbReference>
<evidence type="ECO:0000256" key="6">
    <source>
        <dbReference type="ARBA" id="ARBA00023014"/>
    </source>
</evidence>
<dbReference type="AlphaFoldDB" id="A0A1J5QI14"/>
<sequence length="409" mass="43675">MTEQTLTETIAQRSATVPSHPGGHPGASTHPGGHPAVPVSKVDYDQRPMLVFWETTRACQVACRHCRASAMTHALPGELDVAEGRNLVDQVAGFGRPFPILVLTGGDCLLRADLFELVEYASGLGIPVALSPSVTPALTPEMIERIATSGVKAVSISLDGATPQTHEGVRAVEHHFDDTVAAIKALVAAGLTVQVNTTVMRENLDELADIAALVHDAGAHIWEVFFLVHVGRGVVSGAITAEEHEDVCHFLYDASRYGFIIRTVEAPFFRRVVTERRAGLPVPQTAVYTALAGRLTELLGETDRRPSAHTAATRDGKGILFVAHDGEVYPAGFLPIGLGNLRERPLSEIYRDDPLLRQIRAAEFTGRCGDCAYADLCGGSRARAFAATGDALGEDPACMYLPAEGSRAS</sequence>
<evidence type="ECO:0000256" key="1">
    <source>
        <dbReference type="ARBA" id="ARBA00001966"/>
    </source>
</evidence>
<accession>A0A1J5QI14</accession>
<dbReference type="InterPro" id="IPR006638">
    <property type="entry name" value="Elp3/MiaA/NifB-like_rSAM"/>
</dbReference>
<protein>
    <submittedName>
        <fullName evidence="9">Antilisterial bacteriocin subtilosin biosynthesis protein AlbA</fullName>
    </submittedName>
</protein>
<dbReference type="GO" id="GO:0046872">
    <property type="term" value="F:metal ion binding"/>
    <property type="evidence" value="ECO:0007669"/>
    <property type="project" value="UniProtKB-KW"/>
</dbReference>
<dbReference type="Gene3D" id="3.20.20.70">
    <property type="entry name" value="Aldolase class I"/>
    <property type="match status" value="1"/>
</dbReference>
<dbReference type="InterPro" id="IPR017200">
    <property type="entry name" value="PqqE-like"/>
</dbReference>
<keyword evidence="6" id="KW-0411">Iron-sulfur</keyword>
<dbReference type="NCBIfam" id="TIGR04053">
    <property type="entry name" value="TIGR04053 family radical SAM/SPASM domain-containing protein"/>
    <property type="match status" value="1"/>
</dbReference>
<reference evidence="9" key="1">
    <citation type="submission" date="2016-10" db="EMBL/GenBank/DDBJ databases">
        <title>Sequence of Gallionella enrichment culture.</title>
        <authorList>
            <person name="Poehlein A."/>
            <person name="Muehling M."/>
            <person name="Daniel R."/>
        </authorList>
    </citation>
    <scope>NUCLEOTIDE SEQUENCE</scope>
</reference>
<dbReference type="InterPro" id="IPR058240">
    <property type="entry name" value="rSAM_sf"/>
</dbReference>
<dbReference type="SMART" id="SM00729">
    <property type="entry name" value="Elp3"/>
    <property type="match status" value="1"/>
</dbReference>
<comment type="cofactor">
    <cofactor evidence="1">
        <name>[4Fe-4S] cluster</name>
        <dbReference type="ChEBI" id="CHEBI:49883"/>
    </cofactor>
</comment>
<feature type="domain" description="Radical SAM core" evidence="8">
    <location>
        <begin position="45"/>
        <end position="270"/>
    </location>
</feature>
<keyword evidence="2" id="KW-0004">4Fe-4S</keyword>
<dbReference type="PIRSF" id="PIRSF037420">
    <property type="entry name" value="PQQ_syn_pqqE"/>
    <property type="match status" value="1"/>
</dbReference>
<proteinExistence type="predicted"/>
<keyword evidence="4" id="KW-0479">Metal-binding</keyword>
<dbReference type="SUPFAM" id="SSF102114">
    <property type="entry name" value="Radical SAM enzymes"/>
    <property type="match status" value="1"/>
</dbReference>
<dbReference type="GO" id="GO:0003824">
    <property type="term" value="F:catalytic activity"/>
    <property type="evidence" value="ECO:0007669"/>
    <property type="project" value="InterPro"/>
</dbReference>
<organism evidence="9">
    <name type="scientific">mine drainage metagenome</name>
    <dbReference type="NCBI Taxonomy" id="410659"/>
    <lineage>
        <taxon>unclassified sequences</taxon>
        <taxon>metagenomes</taxon>
        <taxon>ecological metagenomes</taxon>
    </lineage>
</organism>
<comment type="caution">
    <text evidence="9">The sequence shown here is derived from an EMBL/GenBank/DDBJ whole genome shotgun (WGS) entry which is preliminary data.</text>
</comment>
<evidence type="ECO:0000313" key="9">
    <source>
        <dbReference type="EMBL" id="OIQ83112.1"/>
    </source>
</evidence>
<feature type="compositionally biased region" description="Polar residues" evidence="7">
    <location>
        <begin position="1"/>
        <end position="17"/>
    </location>
</feature>
<dbReference type="CDD" id="cd21123">
    <property type="entry name" value="SPASM_MftC-like"/>
    <property type="match status" value="1"/>
</dbReference>
<evidence type="ECO:0000256" key="5">
    <source>
        <dbReference type="ARBA" id="ARBA00023004"/>
    </source>
</evidence>
<keyword evidence="3" id="KW-0949">S-adenosyl-L-methionine</keyword>
<evidence type="ECO:0000256" key="4">
    <source>
        <dbReference type="ARBA" id="ARBA00022723"/>
    </source>
</evidence>
<dbReference type="Pfam" id="PF13186">
    <property type="entry name" value="SPASM"/>
    <property type="match status" value="1"/>
</dbReference>
<dbReference type="Pfam" id="PF04055">
    <property type="entry name" value="Radical_SAM"/>
    <property type="match status" value="1"/>
</dbReference>
<dbReference type="CDD" id="cd01335">
    <property type="entry name" value="Radical_SAM"/>
    <property type="match status" value="1"/>
</dbReference>
<dbReference type="InterPro" id="IPR013785">
    <property type="entry name" value="Aldolase_TIM"/>
</dbReference>